<keyword evidence="2 5" id="KW-0812">Transmembrane</keyword>
<dbReference type="PANTHER" id="PTHR10846:SF8">
    <property type="entry name" value="INNER MEMBRANE PROTEIN YRBG"/>
    <property type="match status" value="1"/>
</dbReference>
<dbReference type="GO" id="GO:0005262">
    <property type="term" value="F:calcium channel activity"/>
    <property type="evidence" value="ECO:0007669"/>
    <property type="project" value="TreeGrafter"/>
</dbReference>
<proteinExistence type="predicted"/>
<dbReference type="AlphaFoldDB" id="A0A2H0DX56"/>
<feature type="transmembrane region" description="Helical" evidence="5">
    <location>
        <begin position="295"/>
        <end position="311"/>
    </location>
</feature>
<feature type="transmembrane region" description="Helical" evidence="5">
    <location>
        <begin position="231"/>
        <end position="253"/>
    </location>
</feature>
<feature type="transmembrane region" description="Helical" evidence="5">
    <location>
        <begin position="6"/>
        <end position="23"/>
    </location>
</feature>
<feature type="transmembrane region" description="Helical" evidence="5">
    <location>
        <begin position="30"/>
        <end position="49"/>
    </location>
</feature>
<dbReference type="GO" id="GO:0005886">
    <property type="term" value="C:plasma membrane"/>
    <property type="evidence" value="ECO:0007669"/>
    <property type="project" value="TreeGrafter"/>
</dbReference>
<reference evidence="7 8" key="1">
    <citation type="submission" date="2017-09" db="EMBL/GenBank/DDBJ databases">
        <title>Depth-based differentiation of microbial function through sediment-hosted aquifers and enrichment of novel symbionts in the deep terrestrial subsurface.</title>
        <authorList>
            <person name="Probst A.J."/>
            <person name="Ladd B."/>
            <person name="Jarett J.K."/>
            <person name="Geller-Mcgrath D.E."/>
            <person name="Sieber C.M."/>
            <person name="Emerson J.B."/>
            <person name="Anantharaman K."/>
            <person name="Thomas B.C."/>
            <person name="Malmstrom R."/>
            <person name="Stieglmeier M."/>
            <person name="Klingl A."/>
            <person name="Woyke T."/>
            <person name="Ryan C.M."/>
            <person name="Banfield J.F."/>
        </authorList>
    </citation>
    <scope>NUCLEOTIDE SEQUENCE [LARGE SCALE GENOMIC DNA]</scope>
    <source>
        <strain evidence="7">CG22_combo_CG10-13_8_21_14_all_43_18</strain>
    </source>
</reference>
<feature type="transmembrane region" description="Helical" evidence="5">
    <location>
        <begin position="265"/>
        <end position="283"/>
    </location>
</feature>
<sequence length="312" mass="33631">MPIILFAIGFYILIKGAQILIRGASSMARIFGLSPWFVGIAIVGIGTSIPELSINLASVWNGQGIGLSTIIGSNTFNILAILGLSALFSPIMTRDSWVKDIWFNLLAITIASIFIIFPILGETSFSGITQIEGFVLLALFSVWMFILLRRPEETESREEEIFTVLVSNMMILGGIVGVFIGGRWVVQGAEFIASALGVSEALIGLSIVAIGTSLPELTVSLTAALKREPAIALGNVVGSNIFDFLGILGLTSILRPISVTSDFRFDIFAALGAGLLLILAVYFNKRHEVTRKEGVLFVLSYVLYLIIVLSRG</sequence>
<feature type="transmembrane region" description="Helical" evidence="5">
    <location>
        <begin position="160"/>
        <end position="185"/>
    </location>
</feature>
<feature type="transmembrane region" description="Helical" evidence="5">
    <location>
        <begin position="101"/>
        <end position="121"/>
    </location>
</feature>
<keyword evidence="3 5" id="KW-1133">Transmembrane helix</keyword>
<keyword evidence="4 5" id="KW-0472">Membrane</keyword>
<dbReference type="Proteomes" id="UP000231276">
    <property type="component" value="Unassembled WGS sequence"/>
</dbReference>
<dbReference type="InterPro" id="IPR004837">
    <property type="entry name" value="NaCa_Exmemb"/>
</dbReference>
<accession>A0A2H0DX56</accession>
<dbReference type="NCBIfam" id="TIGR00367">
    <property type="entry name" value="calcium/sodium antiporter"/>
    <property type="match status" value="1"/>
</dbReference>
<comment type="caution">
    <text evidence="7">The sequence shown here is derived from an EMBL/GenBank/DDBJ whole genome shotgun (WGS) entry which is preliminary data.</text>
</comment>
<organism evidence="7 8">
    <name type="scientific">Candidatus Campbellbacteria bacterium CG22_combo_CG10-13_8_21_14_all_43_18</name>
    <dbReference type="NCBI Taxonomy" id="1974530"/>
    <lineage>
        <taxon>Bacteria</taxon>
        <taxon>Candidatus Campbelliibacteriota</taxon>
    </lineage>
</organism>
<evidence type="ECO:0000256" key="5">
    <source>
        <dbReference type="SAM" id="Phobius"/>
    </source>
</evidence>
<protein>
    <submittedName>
        <fullName evidence="7">Sodium:proton exchanger</fullName>
    </submittedName>
</protein>
<feature type="domain" description="Sodium/calcium exchanger membrane region" evidence="6">
    <location>
        <begin position="170"/>
        <end position="309"/>
    </location>
</feature>
<dbReference type="Gene3D" id="1.20.1420.30">
    <property type="entry name" value="NCX, central ion-binding region"/>
    <property type="match status" value="1"/>
</dbReference>
<evidence type="ECO:0000313" key="8">
    <source>
        <dbReference type="Proteomes" id="UP000231276"/>
    </source>
</evidence>
<dbReference type="Pfam" id="PF01699">
    <property type="entry name" value="Na_Ca_ex"/>
    <property type="match status" value="2"/>
</dbReference>
<feature type="transmembrane region" description="Helical" evidence="5">
    <location>
        <begin position="69"/>
        <end position="89"/>
    </location>
</feature>
<gene>
    <name evidence="7" type="ORF">COW82_00330</name>
</gene>
<dbReference type="EMBL" id="PCTS01000005">
    <property type="protein sequence ID" value="PIP86765.1"/>
    <property type="molecule type" value="Genomic_DNA"/>
</dbReference>
<dbReference type="InterPro" id="IPR044880">
    <property type="entry name" value="NCX_ion-bd_dom_sf"/>
</dbReference>
<dbReference type="GO" id="GO:0006874">
    <property type="term" value="P:intracellular calcium ion homeostasis"/>
    <property type="evidence" value="ECO:0007669"/>
    <property type="project" value="TreeGrafter"/>
</dbReference>
<evidence type="ECO:0000256" key="2">
    <source>
        <dbReference type="ARBA" id="ARBA00022692"/>
    </source>
</evidence>
<evidence type="ECO:0000256" key="4">
    <source>
        <dbReference type="ARBA" id="ARBA00023136"/>
    </source>
</evidence>
<comment type="subcellular location">
    <subcellularLocation>
        <location evidence="1">Membrane</location>
        <topology evidence="1">Multi-pass membrane protein</topology>
    </subcellularLocation>
</comment>
<evidence type="ECO:0000259" key="6">
    <source>
        <dbReference type="Pfam" id="PF01699"/>
    </source>
</evidence>
<evidence type="ECO:0000313" key="7">
    <source>
        <dbReference type="EMBL" id="PIP86765.1"/>
    </source>
</evidence>
<feature type="domain" description="Sodium/calcium exchanger membrane region" evidence="6">
    <location>
        <begin position="3"/>
        <end position="148"/>
    </location>
</feature>
<dbReference type="InterPro" id="IPR004481">
    <property type="entry name" value="K/Na/Ca-exchanger"/>
</dbReference>
<evidence type="ECO:0000256" key="1">
    <source>
        <dbReference type="ARBA" id="ARBA00004141"/>
    </source>
</evidence>
<dbReference type="GO" id="GO:0008273">
    <property type="term" value="F:calcium, potassium:sodium antiporter activity"/>
    <property type="evidence" value="ECO:0007669"/>
    <property type="project" value="TreeGrafter"/>
</dbReference>
<feature type="transmembrane region" description="Helical" evidence="5">
    <location>
        <begin position="127"/>
        <end position="148"/>
    </location>
</feature>
<name>A0A2H0DX56_9BACT</name>
<evidence type="ECO:0000256" key="3">
    <source>
        <dbReference type="ARBA" id="ARBA00022989"/>
    </source>
</evidence>
<dbReference type="PANTHER" id="PTHR10846">
    <property type="entry name" value="SODIUM/POTASSIUM/CALCIUM EXCHANGER"/>
    <property type="match status" value="1"/>
</dbReference>